<sequence length="258" mass="30720">MLAWRRFDPRVLFRGSFASYSSSTKDVVPSTPVSAVKQWKKREQFTQSKIQRFEEQAPKNYYAPEWQIEQTDDKGRTLSPLKNCGVTPEKWKYYNQVVWSPNHVVPETGLPKAREIFHVRESIHYQPKKIWPACQFVRGFNVDYAIEQLRFKQKKNCLLLAEILEEAKERAKKEFHIAEPGKMFVAEAFPVQSSIVKGARRHARENWCVIRYRYIHVFVRLEEGEPRNINTRLRMPDGWEKMANHYSYLRSRDFKYSI</sequence>
<evidence type="ECO:0000313" key="2">
    <source>
        <dbReference type="WBParaSite" id="JU765_v2.g17177.t1"/>
    </source>
</evidence>
<dbReference type="Proteomes" id="UP000887576">
    <property type="component" value="Unplaced"/>
</dbReference>
<proteinExistence type="predicted"/>
<accession>A0AC34QKI5</accession>
<evidence type="ECO:0000313" key="1">
    <source>
        <dbReference type="Proteomes" id="UP000887576"/>
    </source>
</evidence>
<name>A0AC34QKI5_9BILA</name>
<organism evidence="1 2">
    <name type="scientific">Panagrolaimus sp. JU765</name>
    <dbReference type="NCBI Taxonomy" id="591449"/>
    <lineage>
        <taxon>Eukaryota</taxon>
        <taxon>Metazoa</taxon>
        <taxon>Ecdysozoa</taxon>
        <taxon>Nematoda</taxon>
        <taxon>Chromadorea</taxon>
        <taxon>Rhabditida</taxon>
        <taxon>Tylenchina</taxon>
        <taxon>Panagrolaimomorpha</taxon>
        <taxon>Panagrolaimoidea</taxon>
        <taxon>Panagrolaimidae</taxon>
        <taxon>Panagrolaimus</taxon>
    </lineage>
</organism>
<dbReference type="WBParaSite" id="JU765_v2.g17177.t1">
    <property type="protein sequence ID" value="JU765_v2.g17177.t1"/>
    <property type="gene ID" value="JU765_v2.g17177"/>
</dbReference>
<reference evidence="2" key="1">
    <citation type="submission" date="2022-11" db="UniProtKB">
        <authorList>
            <consortium name="WormBaseParasite"/>
        </authorList>
    </citation>
    <scope>IDENTIFICATION</scope>
</reference>
<protein>
    <submittedName>
        <fullName evidence="2">Large ribosomal subunit protein uL22m</fullName>
    </submittedName>
</protein>